<keyword evidence="3" id="KW-0964">Secreted</keyword>
<dbReference type="InterPro" id="IPR001611">
    <property type="entry name" value="Leu-rich_rpt"/>
</dbReference>
<proteinExistence type="inferred from homology"/>
<keyword evidence="5 9" id="KW-0732">Signal</keyword>
<evidence type="ECO:0000256" key="9">
    <source>
        <dbReference type="SAM" id="SignalP"/>
    </source>
</evidence>
<dbReference type="STRING" id="180498.A0A067LFH4"/>
<dbReference type="PANTHER" id="PTHR48059">
    <property type="entry name" value="POLYGALACTURONASE INHIBITOR 1"/>
    <property type="match status" value="1"/>
</dbReference>
<keyword evidence="4" id="KW-0433">Leucine-rich repeat</keyword>
<dbReference type="InterPro" id="IPR032675">
    <property type="entry name" value="LRR_dom_sf"/>
</dbReference>
<dbReference type="AlphaFoldDB" id="A0A067LFH4"/>
<evidence type="ECO:0000256" key="8">
    <source>
        <dbReference type="ARBA" id="ARBA00038043"/>
    </source>
</evidence>
<dbReference type="Proteomes" id="UP000027138">
    <property type="component" value="Unassembled WGS sequence"/>
</dbReference>
<name>A0A067LFH4_JATCU</name>
<feature type="chain" id="PRO_5001640432" description="Leucine-rich repeat-containing N-terminal plant-type domain-containing protein" evidence="9">
    <location>
        <begin position="28"/>
        <end position="193"/>
    </location>
</feature>
<evidence type="ECO:0000256" key="1">
    <source>
        <dbReference type="ARBA" id="ARBA00004191"/>
    </source>
</evidence>
<evidence type="ECO:0000256" key="2">
    <source>
        <dbReference type="ARBA" id="ARBA00004370"/>
    </source>
</evidence>
<dbReference type="Gene3D" id="3.80.10.10">
    <property type="entry name" value="Ribonuclease Inhibitor"/>
    <property type="match status" value="1"/>
</dbReference>
<evidence type="ECO:0000256" key="6">
    <source>
        <dbReference type="ARBA" id="ARBA00022737"/>
    </source>
</evidence>
<evidence type="ECO:0000256" key="5">
    <source>
        <dbReference type="ARBA" id="ARBA00022729"/>
    </source>
</evidence>
<keyword evidence="7" id="KW-0472">Membrane</keyword>
<dbReference type="GO" id="GO:0016020">
    <property type="term" value="C:membrane"/>
    <property type="evidence" value="ECO:0007669"/>
    <property type="project" value="UniProtKB-SubCell"/>
</dbReference>
<protein>
    <recommendedName>
        <fullName evidence="10">Leucine-rich repeat-containing N-terminal plant-type domain-containing protein</fullName>
    </recommendedName>
</protein>
<dbReference type="InterPro" id="IPR013210">
    <property type="entry name" value="LRR_N_plant-typ"/>
</dbReference>
<keyword evidence="12" id="KW-1185">Reference proteome</keyword>
<keyword evidence="3" id="KW-0134">Cell wall</keyword>
<keyword evidence="6" id="KW-0677">Repeat</keyword>
<dbReference type="OrthoDB" id="1721266at2759"/>
<evidence type="ECO:0000256" key="7">
    <source>
        <dbReference type="ARBA" id="ARBA00023136"/>
    </source>
</evidence>
<feature type="signal peptide" evidence="9">
    <location>
        <begin position="1"/>
        <end position="27"/>
    </location>
</feature>
<comment type="similarity">
    <text evidence="8">Belongs to the polygalacturonase-inhibiting protein family.</text>
</comment>
<evidence type="ECO:0000313" key="11">
    <source>
        <dbReference type="EMBL" id="KDP42849.1"/>
    </source>
</evidence>
<dbReference type="Pfam" id="PF13855">
    <property type="entry name" value="LRR_8"/>
    <property type="match status" value="1"/>
</dbReference>
<dbReference type="SUPFAM" id="SSF52058">
    <property type="entry name" value="L domain-like"/>
    <property type="match status" value="1"/>
</dbReference>
<reference evidence="11 12" key="1">
    <citation type="journal article" date="2014" name="PLoS ONE">
        <title>Global Analysis of Gene Expression Profiles in Physic Nut (Jatropha curcas L.) Seedlings Exposed to Salt Stress.</title>
        <authorList>
            <person name="Zhang L."/>
            <person name="Zhang C."/>
            <person name="Wu P."/>
            <person name="Chen Y."/>
            <person name="Li M."/>
            <person name="Jiang H."/>
            <person name="Wu G."/>
        </authorList>
    </citation>
    <scope>NUCLEOTIDE SEQUENCE [LARGE SCALE GENOMIC DNA]</scope>
    <source>
        <strain evidence="12">cv. GZQX0401</strain>
        <tissue evidence="11">Young leaves</tissue>
    </source>
</reference>
<organism evidence="11 12">
    <name type="scientific">Jatropha curcas</name>
    <name type="common">Barbados nut</name>
    <dbReference type="NCBI Taxonomy" id="180498"/>
    <lineage>
        <taxon>Eukaryota</taxon>
        <taxon>Viridiplantae</taxon>
        <taxon>Streptophyta</taxon>
        <taxon>Embryophyta</taxon>
        <taxon>Tracheophyta</taxon>
        <taxon>Spermatophyta</taxon>
        <taxon>Magnoliopsida</taxon>
        <taxon>eudicotyledons</taxon>
        <taxon>Gunneridae</taxon>
        <taxon>Pentapetalae</taxon>
        <taxon>rosids</taxon>
        <taxon>fabids</taxon>
        <taxon>Malpighiales</taxon>
        <taxon>Euphorbiaceae</taxon>
        <taxon>Crotonoideae</taxon>
        <taxon>Jatropheae</taxon>
        <taxon>Jatropha</taxon>
    </lineage>
</organism>
<dbReference type="Pfam" id="PF08263">
    <property type="entry name" value="LRRNT_2"/>
    <property type="match status" value="1"/>
</dbReference>
<dbReference type="PANTHER" id="PTHR48059:SF30">
    <property type="entry name" value="OS06G0587000 PROTEIN"/>
    <property type="match status" value="1"/>
</dbReference>
<comment type="subcellular location">
    <subcellularLocation>
        <location evidence="2">Membrane</location>
    </subcellularLocation>
    <subcellularLocation>
        <location evidence="1">Secreted</location>
        <location evidence="1">Cell wall</location>
    </subcellularLocation>
</comment>
<dbReference type="FunFam" id="3.80.10.10:FF:000400">
    <property type="entry name" value="Nuclear pore complex protein NUP107"/>
    <property type="match status" value="1"/>
</dbReference>
<evidence type="ECO:0000313" key="12">
    <source>
        <dbReference type="Proteomes" id="UP000027138"/>
    </source>
</evidence>
<gene>
    <name evidence="11" type="ORF">JCGZ_23791</name>
</gene>
<dbReference type="InterPro" id="IPR051848">
    <property type="entry name" value="PGIP"/>
</dbReference>
<dbReference type="EMBL" id="KK914286">
    <property type="protein sequence ID" value="KDP42849.1"/>
    <property type="molecule type" value="Genomic_DNA"/>
</dbReference>
<evidence type="ECO:0000256" key="4">
    <source>
        <dbReference type="ARBA" id="ARBA00022614"/>
    </source>
</evidence>
<accession>A0A067LFH4</accession>
<evidence type="ECO:0000259" key="10">
    <source>
        <dbReference type="Pfam" id="PF08263"/>
    </source>
</evidence>
<sequence>MGCLCFWSCFFIYASVCLLFFVTGTYSVPGNETDKQALLEFKAGIAADPFAVMTSWNGTIHFCQWYGVTCVQNKSLKTLSKMPLARKVPVELGYLSKLQYLVIDKNNLTGTIPHFLGNLSSFTALSLAFNNIVGNIPDALGQLKNFQYLEVFDNKLSGIIPPSIFNLSSITFLDIAFNHFEGFLPADLFTDRC</sequence>
<feature type="domain" description="Leucine-rich repeat-containing N-terminal plant-type" evidence="10">
    <location>
        <begin position="32"/>
        <end position="70"/>
    </location>
</feature>
<evidence type="ECO:0000256" key="3">
    <source>
        <dbReference type="ARBA" id="ARBA00022512"/>
    </source>
</evidence>